<evidence type="ECO:0000313" key="2">
    <source>
        <dbReference type="EMBL" id="HIU43297.1"/>
    </source>
</evidence>
<protein>
    <submittedName>
        <fullName evidence="2">D-aminoacylase</fullName>
    </submittedName>
</protein>
<sequence length="531" mass="57285">MLDLILKNGTVVDGTGKPRFKADVGVKDGVITAVGDLSGQDAKEVLDVDGLCVSSGFIDWHSHSDLAVLADLDAANILEQGITFEITGHCGVSLEPYIDPKFSAVGPYISEQQQKNILAKGGTSKAVFEEIAKQKLPTNMAFYMGHGNIRGNVMGYDNRKPTDEELEKMKALVREGMEAGAMGLSTGLIYPPGSYSQPEEIEALCSVVAEYPGSSYTSHIRNESNKVIESVKETIHVAETCGIPVVVSHHKIAGRHNEGKSKETLRLIEEANQRGLKVGLDQYPYDGGSTSLLSSMPPKYASQGLVKLVEMLHDPAIRAEIREQLANDTDEYENLIYGSTPAGVIVSSPSHPELTGKTVAEIAEMQNKDPYEVIFDLLCDDGADVGAIYRMICPWDIENIMKYPRTMVGIDGSHEAEKSKMGHPRGVATYPRILGTFVREKGLLTLEQAIRKMTGLAAEMGGFTNKGTVEAGKDADFVVFDADTIAGPADYGSADLDNIGIKYVFVNGVMAVKDGKCTGARGGKMIFRPGK</sequence>
<dbReference type="PANTHER" id="PTHR11647">
    <property type="entry name" value="HYDRANTOINASE/DIHYDROPYRIMIDINASE FAMILY MEMBER"/>
    <property type="match status" value="1"/>
</dbReference>
<evidence type="ECO:0000313" key="3">
    <source>
        <dbReference type="Proteomes" id="UP000824073"/>
    </source>
</evidence>
<reference evidence="2" key="2">
    <citation type="journal article" date="2021" name="PeerJ">
        <title>Extensive microbial diversity within the chicken gut microbiome revealed by metagenomics and culture.</title>
        <authorList>
            <person name="Gilroy R."/>
            <person name="Ravi A."/>
            <person name="Getino M."/>
            <person name="Pursley I."/>
            <person name="Horton D.L."/>
            <person name="Alikhan N.F."/>
            <person name="Baker D."/>
            <person name="Gharbi K."/>
            <person name="Hall N."/>
            <person name="Watson M."/>
            <person name="Adriaenssens E.M."/>
            <person name="Foster-Nyarko E."/>
            <person name="Jarju S."/>
            <person name="Secka A."/>
            <person name="Antonio M."/>
            <person name="Oren A."/>
            <person name="Chaudhuri R.R."/>
            <person name="La Ragione R."/>
            <person name="Hildebrand F."/>
            <person name="Pallen M.J."/>
        </authorList>
    </citation>
    <scope>NUCLEOTIDE SEQUENCE</scope>
    <source>
        <strain evidence="2">CHK191-8634</strain>
    </source>
</reference>
<dbReference type="InterPro" id="IPR013108">
    <property type="entry name" value="Amidohydro_3"/>
</dbReference>
<accession>A0A9D1IW92</accession>
<dbReference type="InterPro" id="IPR032466">
    <property type="entry name" value="Metal_Hydrolase"/>
</dbReference>
<comment type="caution">
    <text evidence="2">The sequence shown here is derived from an EMBL/GenBank/DDBJ whole genome shotgun (WGS) entry which is preliminary data.</text>
</comment>
<dbReference type="AlphaFoldDB" id="A0A9D1IW92"/>
<organism evidence="2 3">
    <name type="scientific">Candidatus Ventrousia excrementavium</name>
    <dbReference type="NCBI Taxonomy" id="2840961"/>
    <lineage>
        <taxon>Bacteria</taxon>
        <taxon>Bacillati</taxon>
        <taxon>Bacillota</taxon>
        <taxon>Clostridia</taxon>
        <taxon>Eubacteriales</taxon>
        <taxon>Clostridiaceae</taxon>
        <taxon>Clostridiaceae incertae sedis</taxon>
        <taxon>Candidatus Ventrousia</taxon>
    </lineage>
</organism>
<name>A0A9D1IW92_9CLOT</name>
<reference evidence="2" key="1">
    <citation type="submission" date="2020-10" db="EMBL/GenBank/DDBJ databases">
        <authorList>
            <person name="Gilroy R."/>
        </authorList>
    </citation>
    <scope>NUCLEOTIDE SEQUENCE</scope>
    <source>
        <strain evidence="2">CHK191-8634</strain>
    </source>
</reference>
<feature type="domain" description="Amidohydrolase 3" evidence="1">
    <location>
        <begin position="44"/>
        <end position="510"/>
    </location>
</feature>
<dbReference type="InterPro" id="IPR011059">
    <property type="entry name" value="Metal-dep_hydrolase_composite"/>
</dbReference>
<dbReference type="Gene3D" id="3.20.20.140">
    <property type="entry name" value="Metal-dependent hydrolases"/>
    <property type="match status" value="1"/>
</dbReference>
<dbReference type="Gene3D" id="3.30.1490.130">
    <property type="entry name" value="D-aminoacylase. Domain 3"/>
    <property type="match status" value="1"/>
</dbReference>
<proteinExistence type="predicted"/>
<dbReference type="Gene3D" id="2.30.40.10">
    <property type="entry name" value="Urease, subunit C, domain 1"/>
    <property type="match status" value="1"/>
</dbReference>
<dbReference type="InterPro" id="IPR050378">
    <property type="entry name" value="Metallo-dep_Hydrolases_sf"/>
</dbReference>
<dbReference type="GO" id="GO:0016811">
    <property type="term" value="F:hydrolase activity, acting on carbon-nitrogen (but not peptide) bonds, in linear amides"/>
    <property type="evidence" value="ECO:0007669"/>
    <property type="project" value="InterPro"/>
</dbReference>
<dbReference type="SUPFAM" id="SSF51556">
    <property type="entry name" value="Metallo-dependent hydrolases"/>
    <property type="match status" value="1"/>
</dbReference>
<dbReference type="CDD" id="cd01297">
    <property type="entry name" value="D-aminoacylase"/>
    <property type="match status" value="1"/>
</dbReference>
<dbReference type="PANTHER" id="PTHR11647:SF1">
    <property type="entry name" value="COLLAPSIN RESPONSE MEDIATOR PROTEIN"/>
    <property type="match status" value="1"/>
</dbReference>
<dbReference type="Pfam" id="PF07969">
    <property type="entry name" value="Amidohydro_3"/>
    <property type="match status" value="1"/>
</dbReference>
<dbReference type="Proteomes" id="UP000824073">
    <property type="component" value="Unassembled WGS sequence"/>
</dbReference>
<dbReference type="EMBL" id="DVMR01000033">
    <property type="protein sequence ID" value="HIU43297.1"/>
    <property type="molecule type" value="Genomic_DNA"/>
</dbReference>
<evidence type="ECO:0000259" key="1">
    <source>
        <dbReference type="Pfam" id="PF07969"/>
    </source>
</evidence>
<gene>
    <name evidence="2" type="ORF">IAB67_03255</name>
</gene>
<dbReference type="SUPFAM" id="SSF51338">
    <property type="entry name" value="Composite domain of metallo-dependent hydrolases"/>
    <property type="match status" value="1"/>
</dbReference>
<dbReference type="InterPro" id="IPR023100">
    <property type="entry name" value="D-aminoacylase_insert_dom_sf"/>
</dbReference>